<dbReference type="AlphaFoldDB" id="A0A3R9N085"/>
<dbReference type="EMBL" id="RWIS01000003">
    <property type="protein sequence ID" value="RSK35190.1"/>
    <property type="molecule type" value="Genomic_DNA"/>
</dbReference>
<keyword evidence="4 5" id="KW-0472">Membrane</keyword>
<dbReference type="PANTHER" id="PTHR37422">
    <property type="entry name" value="TEICHURONIC ACID BIOSYNTHESIS PROTEIN TUAE"/>
    <property type="match status" value="1"/>
</dbReference>
<dbReference type="InterPro" id="IPR007016">
    <property type="entry name" value="O-antigen_ligase-rel_domated"/>
</dbReference>
<evidence type="ECO:0000313" key="7">
    <source>
        <dbReference type="EMBL" id="RSK35190.1"/>
    </source>
</evidence>
<comment type="caution">
    <text evidence="7">The sequence shown here is derived from an EMBL/GenBank/DDBJ whole genome shotgun (WGS) entry which is preliminary data.</text>
</comment>
<name>A0A3R9N085_9BACT</name>
<feature type="transmembrane region" description="Helical" evidence="5">
    <location>
        <begin position="98"/>
        <end position="117"/>
    </location>
</feature>
<evidence type="ECO:0000256" key="1">
    <source>
        <dbReference type="ARBA" id="ARBA00004141"/>
    </source>
</evidence>
<evidence type="ECO:0000256" key="3">
    <source>
        <dbReference type="ARBA" id="ARBA00022989"/>
    </source>
</evidence>
<comment type="subcellular location">
    <subcellularLocation>
        <location evidence="1">Membrane</location>
        <topology evidence="1">Multi-pass membrane protein</topology>
    </subcellularLocation>
</comment>
<feature type="transmembrane region" description="Helical" evidence="5">
    <location>
        <begin position="342"/>
        <end position="365"/>
    </location>
</feature>
<feature type="domain" description="O-antigen ligase-related" evidence="6">
    <location>
        <begin position="202"/>
        <end position="358"/>
    </location>
</feature>
<evidence type="ECO:0000256" key="5">
    <source>
        <dbReference type="SAM" id="Phobius"/>
    </source>
</evidence>
<evidence type="ECO:0000259" key="6">
    <source>
        <dbReference type="Pfam" id="PF04932"/>
    </source>
</evidence>
<dbReference type="InterPro" id="IPR051533">
    <property type="entry name" value="WaaL-like"/>
</dbReference>
<evidence type="ECO:0000256" key="2">
    <source>
        <dbReference type="ARBA" id="ARBA00022692"/>
    </source>
</evidence>
<gene>
    <name evidence="7" type="ORF">EI290_05680</name>
</gene>
<feature type="transmembrane region" description="Helical" evidence="5">
    <location>
        <begin position="194"/>
        <end position="211"/>
    </location>
</feature>
<protein>
    <recommendedName>
        <fullName evidence="6">O-antigen ligase-related domain-containing protein</fullName>
    </recommendedName>
</protein>
<dbReference type="GO" id="GO:0016020">
    <property type="term" value="C:membrane"/>
    <property type="evidence" value="ECO:0007669"/>
    <property type="project" value="UniProtKB-SubCell"/>
</dbReference>
<feature type="transmembrane region" description="Helical" evidence="5">
    <location>
        <begin position="217"/>
        <end position="234"/>
    </location>
</feature>
<feature type="transmembrane region" description="Helical" evidence="5">
    <location>
        <begin position="124"/>
        <end position="147"/>
    </location>
</feature>
<keyword evidence="2 5" id="KW-0812">Transmembrane</keyword>
<feature type="transmembrane region" description="Helical" evidence="5">
    <location>
        <begin position="69"/>
        <end position="92"/>
    </location>
</feature>
<evidence type="ECO:0000313" key="8">
    <source>
        <dbReference type="Proteomes" id="UP000280066"/>
    </source>
</evidence>
<feature type="transmembrane region" description="Helical" evidence="5">
    <location>
        <begin position="167"/>
        <end position="187"/>
    </location>
</feature>
<feature type="transmembrane region" description="Helical" evidence="5">
    <location>
        <begin position="395"/>
        <end position="412"/>
    </location>
</feature>
<dbReference type="Pfam" id="PF04932">
    <property type="entry name" value="Wzy_C"/>
    <property type="match status" value="1"/>
</dbReference>
<dbReference type="Proteomes" id="UP000280066">
    <property type="component" value="Unassembled WGS sequence"/>
</dbReference>
<feature type="transmembrane region" description="Helical" evidence="5">
    <location>
        <begin position="241"/>
        <end position="260"/>
    </location>
</feature>
<sequence>MASSIGSVLTILRLLAAATFFCVCIIVGLFTSSFFRVLPSLGMMGLAGTALICFLLHGRRYQRATINNYLPFLLIFLVHVGAGLTTSAARMGEYSRDVVLQLPFVVLPVAFWLLPPLSTRQLRLLWLVLLTTTVVAALLSTGNYLLHFDQINEMYLRSKVMPTEPDHIRFSLLITLAIVAGVCLLAHRSIVGRGHALLWGAVLYLAFYQHLLAVRSGLVTLYTMAVIALLWLVFRTRQYQQALVLAATLVVIPAISYSVFPTLQNKSANTREDMGRVDNTASANNYSLVGRVYSYKVALDVVKDNPWFGVGRADIEPEMAVRYQRDYPNIRPEAYIQPHNQFLFSAVAFGLVGLVLFIVGFYYAGISVWPQYAPLLLAQYCIVTLSFLVEYTLETQVGLGYALFFILLALEGQKPALEPGTEWRPV</sequence>
<dbReference type="OrthoDB" id="1492360at2"/>
<keyword evidence="3 5" id="KW-1133">Transmembrane helix</keyword>
<proteinExistence type="predicted"/>
<reference evidence="7 8" key="1">
    <citation type="submission" date="2018-12" db="EMBL/GenBank/DDBJ databases">
        <authorList>
            <person name="Feng G."/>
            <person name="Zhu H."/>
        </authorList>
    </citation>
    <scope>NUCLEOTIDE SEQUENCE [LARGE SCALE GENOMIC DNA]</scope>
    <source>
        <strain evidence="7 8">9PBR-2</strain>
    </source>
</reference>
<keyword evidence="8" id="KW-1185">Reference proteome</keyword>
<feature type="transmembrane region" description="Helical" evidence="5">
    <location>
        <begin position="37"/>
        <end position="57"/>
    </location>
</feature>
<dbReference type="PANTHER" id="PTHR37422:SF13">
    <property type="entry name" value="LIPOPOLYSACCHARIDE BIOSYNTHESIS PROTEIN PA4999-RELATED"/>
    <property type="match status" value="1"/>
</dbReference>
<accession>A0A3R9N085</accession>
<evidence type="ECO:0000256" key="4">
    <source>
        <dbReference type="ARBA" id="ARBA00023136"/>
    </source>
</evidence>
<organism evidence="7 8">
    <name type="scientific">Hymenobacter metallilatus</name>
    <dbReference type="NCBI Taxonomy" id="2493666"/>
    <lineage>
        <taxon>Bacteria</taxon>
        <taxon>Pseudomonadati</taxon>
        <taxon>Bacteroidota</taxon>
        <taxon>Cytophagia</taxon>
        <taxon>Cytophagales</taxon>
        <taxon>Hymenobacteraceae</taxon>
        <taxon>Hymenobacter</taxon>
    </lineage>
</organism>
<feature type="transmembrane region" description="Helical" evidence="5">
    <location>
        <begin position="12"/>
        <end position="31"/>
    </location>
</feature>